<proteinExistence type="predicted"/>
<dbReference type="InterPro" id="IPR018845">
    <property type="entry name" value="Initiator-bd"/>
</dbReference>
<evidence type="ECO:0000256" key="1">
    <source>
        <dbReference type="SAM" id="MobiDB-lite"/>
    </source>
</evidence>
<dbReference type="AlphaFoldDB" id="A0A1J4KPH5"/>
<comment type="caution">
    <text evidence="3">The sequence shown here is derived from an EMBL/GenBank/DDBJ whole genome shotgun (WGS) entry which is preliminary data.</text>
</comment>
<dbReference type="Pfam" id="PF10416">
    <property type="entry name" value="IBD"/>
    <property type="match status" value="1"/>
</dbReference>
<feature type="domain" description="Initiator binding" evidence="2">
    <location>
        <begin position="285"/>
        <end position="371"/>
    </location>
</feature>
<evidence type="ECO:0000313" key="3">
    <source>
        <dbReference type="EMBL" id="OHT13139.1"/>
    </source>
</evidence>
<feature type="region of interest" description="Disordered" evidence="1">
    <location>
        <begin position="140"/>
        <end position="165"/>
    </location>
</feature>
<sequence>MKALNNFISNYERISDVVNNTLKFRHFNIKINLYFLRNLFKKLFKNIENNCEFPLFRKMDLFDDPFADDSNFFNMKLFMSDDDDYQQSQTNKFKDHPSQTCSNKTYKISHQNALSNSCINSLRIQSNLILPNIPSSSFSRIQDIRNPEKINSNKTNDEPDGAYPDRKAVDINQNKTCMKNDVKVTQCDLKNDDEKQNVQKTDFNKDHIKTICRGELKKTNSCDVKIDYRSRISSDVKSNTTKETNETKDDEDDNLFKMVLSNPFFRINPVKLGFIPTSFWTDNDVSFGDIVKIFFRRKNNSKCRFPHKLYNALVLSTLNPRLFNLVGAKWVDNITILISRKRFARLLGIRAIEGSLFHQQGNFPSHGFVEIDPMIVKNKYPNFDFGENRLISHSGGVFVFGCTENDIDTCKWNHANQK</sequence>
<keyword evidence="4" id="KW-1185">Reference proteome</keyword>
<evidence type="ECO:0000259" key="2">
    <source>
        <dbReference type="Pfam" id="PF10416"/>
    </source>
</evidence>
<dbReference type="GeneID" id="94833900"/>
<evidence type="ECO:0000313" key="4">
    <source>
        <dbReference type="Proteomes" id="UP000179807"/>
    </source>
</evidence>
<dbReference type="EMBL" id="MLAK01000547">
    <property type="protein sequence ID" value="OHT13139.1"/>
    <property type="molecule type" value="Genomic_DNA"/>
</dbReference>
<dbReference type="Gene3D" id="1.10.10.10">
    <property type="entry name" value="Winged helix-like DNA-binding domain superfamily/Winged helix DNA-binding domain"/>
    <property type="match status" value="1"/>
</dbReference>
<dbReference type="InterPro" id="IPR036388">
    <property type="entry name" value="WH-like_DNA-bd_sf"/>
</dbReference>
<accession>A0A1J4KPH5</accession>
<gene>
    <name evidence="3" type="ORF">TRFO_16795</name>
</gene>
<dbReference type="RefSeq" id="XP_068366275.1">
    <property type="nucleotide sequence ID" value="XM_068499196.1"/>
</dbReference>
<dbReference type="VEuPathDB" id="TrichDB:TRFO_16795"/>
<reference evidence="3" key="1">
    <citation type="submission" date="2016-10" db="EMBL/GenBank/DDBJ databases">
        <authorList>
            <person name="Benchimol M."/>
            <person name="Almeida L.G."/>
            <person name="Vasconcelos A.T."/>
            <person name="Perreira-Neves A."/>
            <person name="Rosa I.A."/>
            <person name="Tasca T."/>
            <person name="Bogo M.R."/>
            <person name="de Souza W."/>
        </authorList>
    </citation>
    <scope>NUCLEOTIDE SEQUENCE [LARGE SCALE GENOMIC DNA]</scope>
    <source>
        <strain evidence="3">K</strain>
    </source>
</reference>
<name>A0A1J4KPH5_9EUKA</name>
<protein>
    <recommendedName>
        <fullName evidence="2">Initiator binding domain-containing protein</fullName>
    </recommendedName>
</protein>
<dbReference type="Proteomes" id="UP000179807">
    <property type="component" value="Unassembled WGS sequence"/>
</dbReference>
<organism evidence="3 4">
    <name type="scientific">Tritrichomonas foetus</name>
    <dbReference type="NCBI Taxonomy" id="1144522"/>
    <lineage>
        <taxon>Eukaryota</taxon>
        <taxon>Metamonada</taxon>
        <taxon>Parabasalia</taxon>
        <taxon>Tritrichomonadida</taxon>
        <taxon>Tritrichomonadidae</taxon>
        <taxon>Tritrichomonas</taxon>
    </lineage>
</organism>